<gene>
    <name evidence="7" type="ORF">L596_025597</name>
</gene>
<evidence type="ECO:0000256" key="4">
    <source>
        <dbReference type="ARBA" id="ARBA00035286"/>
    </source>
</evidence>
<dbReference type="Gene3D" id="3.90.470.10">
    <property type="entry name" value="Ribosomal protein L22/L17"/>
    <property type="match status" value="1"/>
</dbReference>
<dbReference type="SUPFAM" id="SSF54843">
    <property type="entry name" value="Ribosomal protein L22"/>
    <property type="match status" value="1"/>
</dbReference>
<keyword evidence="8" id="KW-1185">Reference proteome</keyword>
<proteinExistence type="inferred from homology"/>
<dbReference type="OrthoDB" id="416470at2759"/>
<evidence type="ECO:0000313" key="7">
    <source>
        <dbReference type="EMBL" id="TKR65148.1"/>
    </source>
</evidence>
<dbReference type="GO" id="GO:0006412">
    <property type="term" value="P:translation"/>
    <property type="evidence" value="ECO:0007669"/>
    <property type="project" value="InterPro"/>
</dbReference>
<dbReference type="GO" id="GO:0005762">
    <property type="term" value="C:mitochondrial large ribosomal subunit"/>
    <property type="evidence" value="ECO:0007669"/>
    <property type="project" value="TreeGrafter"/>
</dbReference>
<dbReference type="PANTHER" id="PTHR13501:SF8">
    <property type="entry name" value="LARGE RIBOSOMAL SUBUNIT PROTEIN UL22M"/>
    <property type="match status" value="1"/>
</dbReference>
<dbReference type="Proteomes" id="UP000298663">
    <property type="component" value="Unassembled WGS sequence"/>
</dbReference>
<evidence type="ECO:0000256" key="3">
    <source>
        <dbReference type="ARBA" id="ARBA00023274"/>
    </source>
</evidence>
<evidence type="ECO:0000313" key="8">
    <source>
        <dbReference type="Proteomes" id="UP000298663"/>
    </source>
</evidence>
<dbReference type="Pfam" id="PF00237">
    <property type="entry name" value="Ribosomal_L22"/>
    <property type="match status" value="1"/>
</dbReference>
<organism evidence="7 8">
    <name type="scientific">Steinernema carpocapsae</name>
    <name type="common">Entomopathogenic nematode</name>
    <dbReference type="NCBI Taxonomy" id="34508"/>
    <lineage>
        <taxon>Eukaryota</taxon>
        <taxon>Metazoa</taxon>
        <taxon>Ecdysozoa</taxon>
        <taxon>Nematoda</taxon>
        <taxon>Chromadorea</taxon>
        <taxon>Rhabditida</taxon>
        <taxon>Tylenchina</taxon>
        <taxon>Panagrolaimomorpha</taxon>
        <taxon>Strongyloidoidea</taxon>
        <taxon>Steinernematidae</taxon>
        <taxon>Steinernema</taxon>
    </lineage>
</organism>
<protein>
    <recommendedName>
        <fullName evidence="4">Large ribosomal subunit protein uL22m</fullName>
    </recommendedName>
    <alternativeName>
        <fullName evidence="5">39S ribosomal protein L22, mitochondrial</fullName>
    </alternativeName>
</protein>
<comment type="caution">
    <text evidence="7">The sequence shown here is derived from an EMBL/GenBank/DDBJ whole genome shotgun (WGS) entry which is preliminary data.</text>
</comment>
<dbReference type="InterPro" id="IPR001063">
    <property type="entry name" value="Ribosomal_uL22"/>
</dbReference>
<accession>A0A4U5M894</accession>
<name>A0A4U5M894_STECR</name>
<dbReference type="STRING" id="34508.A0A4U5M894"/>
<comment type="similarity">
    <text evidence="1 6">Belongs to the universal ribosomal protein uL22 family.</text>
</comment>
<reference evidence="7 8" key="2">
    <citation type="journal article" date="2019" name="G3 (Bethesda)">
        <title>Hybrid Assembly of the Genome of the Entomopathogenic Nematode Steinernema carpocapsae Identifies the X-Chromosome.</title>
        <authorList>
            <person name="Serra L."/>
            <person name="Macchietto M."/>
            <person name="Macias-Munoz A."/>
            <person name="McGill C.J."/>
            <person name="Rodriguez I.M."/>
            <person name="Rodriguez B."/>
            <person name="Murad R."/>
            <person name="Mortazavi A."/>
        </authorList>
    </citation>
    <scope>NUCLEOTIDE SEQUENCE [LARGE SCALE GENOMIC DNA]</scope>
    <source>
        <strain evidence="7 8">ALL</strain>
    </source>
</reference>
<reference evidence="7 8" key="1">
    <citation type="journal article" date="2015" name="Genome Biol.">
        <title>Comparative genomics of Steinernema reveals deeply conserved gene regulatory networks.</title>
        <authorList>
            <person name="Dillman A.R."/>
            <person name="Macchietto M."/>
            <person name="Porter C.F."/>
            <person name="Rogers A."/>
            <person name="Williams B."/>
            <person name="Antoshechkin I."/>
            <person name="Lee M.M."/>
            <person name="Goodwin Z."/>
            <person name="Lu X."/>
            <person name="Lewis E.E."/>
            <person name="Goodrich-Blair H."/>
            <person name="Stock S.P."/>
            <person name="Adams B.J."/>
            <person name="Sternberg P.W."/>
            <person name="Mortazavi A."/>
        </authorList>
    </citation>
    <scope>NUCLEOTIDE SEQUENCE [LARGE SCALE GENOMIC DNA]</scope>
    <source>
        <strain evidence="7 8">ALL</strain>
    </source>
</reference>
<dbReference type="GO" id="GO:0003735">
    <property type="term" value="F:structural constituent of ribosome"/>
    <property type="evidence" value="ECO:0007669"/>
    <property type="project" value="InterPro"/>
</dbReference>
<sequence length="260" mass="30653">MLKRGISLVSAARLVHSGPDGCSLVRTTIQSTNLSNEEKWKRREQFGKPTIQRIEKLSSKVYFSPEWPLDKRPNGDEGPVNPLMNYGTTPEKWEYYNKVVWPPNYIVPETGLPKPKEVFHCRQSIHYSPKRMWHSCQFAKRMNVDEAILQLRYKLTKGCLILAEVLEEAKDRAKNEFHIEYPSEMYIAEAFPIQSEIVKGARRAAREQWSTIRYRYIHLYVRLEEGQGPSYKGRAKHKDGWEKMDDYYTYLRSRQIKYSI</sequence>
<dbReference type="InterPro" id="IPR036394">
    <property type="entry name" value="Ribosomal_uL22_sf"/>
</dbReference>
<evidence type="ECO:0000256" key="1">
    <source>
        <dbReference type="ARBA" id="ARBA00009451"/>
    </source>
</evidence>
<evidence type="ECO:0000256" key="6">
    <source>
        <dbReference type="RuleBase" id="RU004005"/>
    </source>
</evidence>
<dbReference type="AlphaFoldDB" id="A0A4U5M894"/>
<keyword evidence="3 6" id="KW-0687">Ribonucleoprotein</keyword>
<keyword evidence="2 6" id="KW-0689">Ribosomal protein</keyword>
<evidence type="ECO:0000256" key="5">
    <source>
        <dbReference type="ARBA" id="ARBA00035506"/>
    </source>
</evidence>
<dbReference type="PANTHER" id="PTHR13501">
    <property type="entry name" value="CHLOROPLAST 50S RIBOSOMAL PROTEIN L22-RELATED"/>
    <property type="match status" value="1"/>
</dbReference>
<evidence type="ECO:0000256" key="2">
    <source>
        <dbReference type="ARBA" id="ARBA00022980"/>
    </source>
</evidence>
<dbReference type="EMBL" id="AZBU02000009">
    <property type="protein sequence ID" value="TKR65148.1"/>
    <property type="molecule type" value="Genomic_DNA"/>
</dbReference>
<dbReference type="InterPro" id="IPR047867">
    <property type="entry name" value="Ribosomal_uL22_bac/org-type"/>
</dbReference>